<comment type="caution">
    <text evidence="1">The sequence shown here is derived from an EMBL/GenBank/DDBJ whole genome shotgun (WGS) entry which is preliminary data.</text>
</comment>
<dbReference type="AlphaFoldDB" id="A0A024GX06"/>
<reference evidence="2" key="1">
    <citation type="journal article" date="2014" name="Genome Announc.">
        <title>Genome Sequence of Arthrobacter siccitolerans 4J27, a Xeroprotectant-Producing Desiccation-Tolerant Microorganism.</title>
        <authorList>
            <person name="Manzanera M."/>
            <person name="Santa-Cruz-Calvo L."/>
            <person name="Vilchez J.I."/>
            <person name="Garcia-Fontana C."/>
            <person name="Silva-Castro G.A."/>
            <person name="Calvo C."/>
            <person name="Gonzalez-Lopez J."/>
        </authorList>
    </citation>
    <scope>NUCLEOTIDE SEQUENCE [LARGE SCALE GENOMIC DNA]</scope>
    <source>
        <strain evidence="2">4J27</strain>
    </source>
</reference>
<sequence>MVNTGFQVFLCNTVTGKVTAYIPASKVSWGQRLNGAGPVQATLKVTAEELRNVDLRMATMVLRQSLGVAYNGQILECGPIWQQDYVADKEDLALTASGLWSIFDVRKALQGLAPGPSRDAEDFWARHRPEWIAPAWSHIQIKNKSLGSIARELVRISIQDNPFTRPDGTNAGALNIILPPDVPGTHERNYMGYDLGWIGERLRQLTNVQNGPDIRFRPRFKEDDPTTVEWVLETGSEEQPLLLQNGPDWIWDTAVSESGVVKLSVKRDAQGMAARAFVPGNGQERNMLLSWSTDTTLVDAGFPWTETDVASKTTEDSVDLNSIADRLLADSLAPWDEWSLQVRADQNPMLGEYLPGDWAQINVGLGHPMIEAGIYRVRIMAVDGDHSETVKLTVAPLQGRL</sequence>
<dbReference type="STRING" id="861266.ARTSIC4J27_232"/>
<accession>A0A024GX06</accession>
<evidence type="ECO:0000313" key="1">
    <source>
        <dbReference type="EMBL" id="CCQ44308.1"/>
    </source>
</evidence>
<dbReference type="Proteomes" id="UP000035722">
    <property type="component" value="Unassembled WGS sequence"/>
</dbReference>
<evidence type="ECO:0000313" key="2">
    <source>
        <dbReference type="Proteomes" id="UP000035722"/>
    </source>
</evidence>
<keyword evidence="2" id="KW-1185">Reference proteome</keyword>
<name>A0A024GX06_9MICC</name>
<proteinExistence type="predicted"/>
<dbReference type="EMBL" id="CAQI01000025">
    <property type="protein sequence ID" value="CCQ44308.1"/>
    <property type="molecule type" value="Genomic_DNA"/>
</dbReference>
<evidence type="ECO:0008006" key="3">
    <source>
        <dbReference type="Google" id="ProtNLM"/>
    </source>
</evidence>
<protein>
    <recommendedName>
        <fullName evidence="3">Minor tail protein</fullName>
    </recommendedName>
</protein>
<gene>
    <name evidence="1" type="ORF">ARTSIC4J27_232</name>
</gene>
<organism evidence="1 2">
    <name type="scientific">Pseudarthrobacter siccitolerans</name>
    <dbReference type="NCBI Taxonomy" id="861266"/>
    <lineage>
        <taxon>Bacteria</taxon>
        <taxon>Bacillati</taxon>
        <taxon>Actinomycetota</taxon>
        <taxon>Actinomycetes</taxon>
        <taxon>Micrococcales</taxon>
        <taxon>Micrococcaceae</taxon>
        <taxon>Pseudarthrobacter</taxon>
    </lineage>
</organism>